<organism evidence="1 2">
    <name type="scientific">Rhodococcus sacchari</name>
    <dbReference type="NCBI Taxonomy" id="2962047"/>
    <lineage>
        <taxon>Bacteria</taxon>
        <taxon>Bacillati</taxon>
        <taxon>Actinomycetota</taxon>
        <taxon>Actinomycetes</taxon>
        <taxon>Mycobacteriales</taxon>
        <taxon>Nocardiaceae</taxon>
        <taxon>Rhodococcus</taxon>
    </lineage>
</organism>
<evidence type="ECO:0000313" key="2">
    <source>
        <dbReference type="Proteomes" id="UP001156484"/>
    </source>
</evidence>
<dbReference type="Proteomes" id="UP001156484">
    <property type="component" value="Chromosome"/>
</dbReference>
<accession>A0ACD4DD20</accession>
<sequence length="79" mass="8646">MSKKTTTLESGRSIGPLQITPRTIVAALLVVAAAVFILQNRNSTSIDLLWISVQAPLWLVLVVVFAAGWLAGTLFRRKR</sequence>
<name>A0ACD4DD20_9NOCA</name>
<reference evidence="1" key="1">
    <citation type="submission" date="2022-10" db="EMBL/GenBank/DDBJ databases">
        <title>Rhodococcus ferula Z13 complete genome.</title>
        <authorList>
            <person name="Long X."/>
            <person name="Zang M."/>
        </authorList>
    </citation>
    <scope>NUCLEOTIDE SEQUENCE</scope>
    <source>
        <strain evidence="1">Z13</strain>
    </source>
</reference>
<evidence type="ECO:0000313" key="1">
    <source>
        <dbReference type="EMBL" id="UYP17902.1"/>
    </source>
</evidence>
<dbReference type="EMBL" id="CP107551">
    <property type="protein sequence ID" value="UYP17902.1"/>
    <property type="molecule type" value="Genomic_DNA"/>
</dbReference>
<protein>
    <submittedName>
        <fullName evidence="1">LapA family protein</fullName>
    </submittedName>
</protein>
<keyword evidence="2" id="KW-1185">Reference proteome</keyword>
<proteinExistence type="predicted"/>
<gene>
    <name evidence="1" type="ORF">OED52_14660</name>
</gene>